<comment type="caution">
    <text evidence="1">The sequence shown here is derived from an EMBL/GenBank/DDBJ whole genome shotgun (WGS) entry which is preliminary data.</text>
</comment>
<organism evidence="1">
    <name type="scientific">marine sediment metagenome</name>
    <dbReference type="NCBI Taxonomy" id="412755"/>
    <lineage>
        <taxon>unclassified sequences</taxon>
        <taxon>metagenomes</taxon>
        <taxon>ecological metagenomes</taxon>
    </lineage>
</organism>
<reference evidence="1" key="1">
    <citation type="journal article" date="2014" name="Front. Microbiol.">
        <title>High frequency of phylogenetically diverse reductive dehalogenase-homologous genes in deep subseafloor sedimentary metagenomes.</title>
        <authorList>
            <person name="Kawai M."/>
            <person name="Futagami T."/>
            <person name="Toyoda A."/>
            <person name="Takaki Y."/>
            <person name="Nishi S."/>
            <person name="Hori S."/>
            <person name="Arai W."/>
            <person name="Tsubouchi T."/>
            <person name="Morono Y."/>
            <person name="Uchiyama I."/>
            <person name="Ito T."/>
            <person name="Fujiyama A."/>
            <person name="Inagaki F."/>
            <person name="Takami H."/>
        </authorList>
    </citation>
    <scope>NUCLEOTIDE SEQUENCE</scope>
    <source>
        <strain evidence="1">Expedition CK06-06</strain>
    </source>
</reference>
<accession>X1RNX2</accession>
<dbReference type="AlphaFoldDB" id="X1RNX2"/>
<protein>
    <submittedName>
        <fullName evidence="1">Uncharacterized protein</fullName>
    </submittedName>
</protein>
<name>X1RNX2_9ZZZZ</name>
<evidence type="ECO:0000313" key="1">
    <source>
        <dbReference type="EMBL" id="GAI64865.1"/>
    </source>
</evidence>
<feature type="non-terminal residue" evidence="1">
    <location>
        <position position="1"/>
    </location>
</feature>
<sequence>DILLSHGACELCSVMLTAKDGMAVIDIYAGSSTGGKFLARIETFANRSQMFSPKEPVYCRGGLYIDVRE</sequence>
<proteinExistence type="predicted"/>
<dbReference type="EMBL" id="BARV01044968">
    <property type="protein sequence ID" value="GAI64865.1"/>
    <property type="molecule type" value="Genomic_DNA"/>
</dbReference>
<gene>
    <name evidence="1" type="ORF">S06H3_66200</name>
</gene>
<feature type="non-terminal residue" evidence="1">
    <location>
        <position position="69"/>
    </location>
</feature>